<comment type="subcellular location">
    <subcellularLocation>
        <location evidence="1">Membrane</location>
        <topology evidence="1">Multi-pass membrane protein</topology>
    </subcellularLocation>
</comment>
<feature type="transmembrane region" description="Helical" evidence="8">
    <location>
        <begin position="57"/>
        <end position="77"/>
    </location>
</feature>
<evidence type="ECO:0000256" key="7">
    <source>
        <dbReference type="ARBA" id="ARBA00023136"/>
    </source>
</evidence>
<dbReference type="PANTHER" id="PTHR43867:SF2">
    <property type="entry name" value="CELLULOSE SYNTHASE CATALYTIC SUBUNIT A [UDP-FORMING]"/>
    <property type="match status" value="1"/>
</dbReference>
<protein>
    <recommendedName>
        <fullName evidence="9">Glycosyltransferase 2-like domain-containing protein</fullName>
    </recommendedName>
</protein>
<feature type="transmembrane region" description="Helical" evidence="8">
    <location>
        <begin position="428"/>
        <end position="446"/>
    </location>
</feature>
<comment type="pathway">
    <text evidence="2">Glycan metabolism.</text>
</comment>
<dbReference type="InterPro" id="IPR001173">
    <property type="entry name" value="Glyco_trans_2-like"/>
</dbReference>
<evidence type="ECO:0000256" key="8">
    <source>
        <dbReference type="SAM" id="Phobius"/>
    </source>
</evidence>
<feature type="transmembrane region" description="Helical" evidence="8">
    <location>
        <begin position="401"/>
        <end position="422"/>
    </location>
</feature>
<organism evidence="10 11">
    <name type="scientific">Piscirickettsia litoralis</name>
    <dbReference type="NCBI Taxonomy" id="1891921"/>
    <lineage>
        <taxon>Bacteria</taxon>
        <taxon>Pseudomonadati</taxon>
        <taxon>Pseudomonadota</taxon>
        <taxon>Gammaproteobacteria</taxon>
        <taxon>Thiotrichales</taxon>
        <taxon>Piscirickettsiaceae</taxon>
        <taxon>Piscirickettsia</taxon>
    </lineage>
</organism>
<keyword evidence="4" id="KW-0808">Transferase</keyword>
<dbReference type="InterPro" id="IPR050321">
    <property type="entry name" value="Glycosyltr_2/OpgH_subfam"/>
</dbReference>
<accession>A0ABX3A170</accession>
<feature type="transmembrane region" description="Helical" evidence="8">
    <location>
        <begin position="89"/>
        <end position="108"/>
    </location>
</feature>
<evidence type="ECO:0000256" key="5">
    <source>
        <dbReference type="ARBA" id="ARBA00022692"/>
    </source>
</evidence>
<keyword evidence="6 8" id="KW-1133">Transmembrane helix</keyword>
<evidence type="ECO:0000313" key="11">
    <source>
        <dbReference type="Proteomes" id="UP000094329"/>
    </source>
</evidence>
<gene>
    <name evidence="10" type="ORF">BGC07_03680</name>
</gene>
<reference evidence="10 11" key="1">
    <citation type="submission" date="2016-08" db="EMBL/GenBank/DDBJ databases">
        <title>Draft genome sequence of Candidatus Piscirickettsia litoralis, from seawater.</title>
        <authorList>
            <person name="Wan X."/>
            <person name="Lee A.J."/>
            <person name="Hou S."/>
            <person name="Donachie S.P."/>
        </authorList>
    </citation>
    <scope>NUCLEOTIDE SEQUENCE [LARGE SCALE GENOMIC DNA]</scope>
    <source>
        <strain evidence="10 11">Y2</strain>
    </source>
</reference>
<dbReference type="CDD" id="cd06423">
    <property type="entry name" value="CESA_like"/>
    <property type="match status" value="1"/>
</dbReference>
<keyword evidence="3" id="KW-0328">Glycosyltransferase</keyword>
<dbReference type="InterPro" id="IPR029044">
    <property type="entry name" value="Nucleotide-diphossugar_trans"/>
</dbReference>
<sequence length="477" mass="54546">MTNLYLSCLGIFLLIFMATLSIAGPIVTIALLSAILISSLAALQSTSTASTRFSYRYTLYFIGLSTLLTIMTSYFMLPNLSDLFQQNNSAIIGKIITLAFMPLVYQMYYKGILCVQYLFFKEPTLPECSDLDSANMPGCSMLIATRNEPFDVCKLTFDSANALIYPDDKKEIIVVDNSDLDHADYLLWKNYVEEHAKNNPKTSYKFIHRNGTEGFKPKNLDIAMEHISQDHVLLLDADSTLKKDTLLKVMPEFIKDNKLGYASLLIKGTNQECNFFSKICCISQNMLRYSMNLIGQTGFVIFQGHNSIWSKKTLEAIGPWLEMHKGEPMIVEDVAAAVRAYFKGFYGKSIWVESGEWVPTSLRECEAMWMRWTYGNMQITHKYIGKICRAATMSFKEKMDILNQMFSFSYILTPIFAILAIIQPHVSAFWLAFMVLTQLPSLLYVIGYSRHNKPKSVSWIKWVTHLYLAFFCHEHVY</sequence>
<evidence type="ECO:0000256" key="2">
    <source>
        <dbReference type="ARBA" id="ARBA00004881"/>
    </source>
</evidence>
<evidence type="ECO:0000256" key="6">
    <source>
        <dbReference type="ARBA" id="ARBA00022989"/>
    </source>
</evidence>
<comment type="caution">
    <text evidence="10">The sequence shown here is derived from an EMBL/GenBank/DDBJ whole genome shotgun (WGS) entry which is preliminary data.</text>
</comment>
<dbReference type="RefSeq" id="WP_069311996.1">
    <property type="nucleotide sequence ID" value="NZ_MDTU01000001.1"/>
</dbReference>
<evidence type="ECO:0000256" key="4">
    <source>
        <dbReference type="ARBA" id="ARBA00022679"/>
    </source>
</evidence>
<keyword evidence="7 8" id="KW-0472">Membrane</keyword>
<name>A0ABX3A170_9GAMM</name>
<evidence type="ECO:0000256" key="1">
    <source>
        <dbReference type="ARBA" id="ARBA00004141"/>
    </source>
</evidence>
<keyword evidence="11" id="KW-1185">Reference proteome</keyword>
<feature type="domain" description="Glycosyltransferase 2-like" evidence="9">
    <location>
        <begin position="231"/>
        <end position="439"/>
    </location>
</feature>
<proteinExistence type="predicted"/>
<dbReference type="SUPFAM" id="SSF53448">
    <property type="entry name" value="Nucleotide-diphospho-sugar transferases"/>
    <property type="match status" value="1"/>
</dbReference>
<dbReference type="Pfam" id="PF13632">
    <property type="entry name" value="Glyco_trans_2_3"/>
    <property type="match status" value="1"/>
</dbReference>
<evidence type="ECO:0000259" key="9">
    <source>
        <dbReference type="Pfam" id="PF13632"/>
    </source>
</evidence>
<dbReference type="EMBL" id="MDTU01000001">
    <property type="protein sequence ID" value="ODN42198.1"/>
    <property type="molecule type" value="Genomic_DNA"/>
</dbReference>
<evidence type="ECO:0000313" key="10">
    <source>
        <dbReference type="EMBL" id="ODN42198.1"/>
    </source>
</evidence>
<dbReference type="PANTHER" id="PTHR43867">
    <property type="entry name" value="CELLULOSE SYNTHASE CATALYTIC SUBUNIT A [UDP-FORMING]"/>
    <property type="match status" value="1"/>
</dbReference>
<keyword evidence="5 8" id="KW-0812">Transmembrane</keyword>
<dbReference type="Gene3D" id="3.90.550.10">
    <property type="entry name" value="Spore Coat Polysaccharide Biosynthesis Protein SpsA, Chain A"/>
    <property type="match status" value="1"/>
</dbReference>
<feature type="transmembrane region" description="Helical" evidence="8">
    <location>
        <begin position="12"/>
        <end position="37"/>
    </location>
</feature>
<evidence type="ECO:0000256" key="3">
    <source>
        <dbReference type="ARBA" id="ARBA00022676"/>
    </source>
</evidence>
<dbReference type="Proteomes" id="UP000094329">
    <property type="component" value="Unassembled WGS sequence"/>
</dbReference>